<dbReference type="Proteomes" id="UP001154114">
    <property type="component" value="Chromosome 8"/>
</dbReference>
<name>A0A9N8PY83_CHRIL</name>
<evidence type="ECO:0000313" key="1">
    <source>
        <dbReference type="EMBL" id="CAD0198553.1"/>
    </source>
</evidence>
<gene>
    <name evidence="1" type="ORF">CINC_LOCUS12825</name>
</gene>
<reference evidence="1" key="1">
    <citation type="submission" date="2021-12" db="EMBL/GenBank/DDBJ databases">
        <authorList>
            <person name="King R."/>
        </authorList>
    </citation>
    <scope>NUCLEOTIDE SEQUENCE</scope>
</reference>
<proteinExistence type="predicted"/>
<accession>A0A9N8PY83</accession>
<evidence type="ECO:0000313" key="2">
    <source>
        <dbReference type="Proteomes" id="UP001154114"/>
    </source>
</evidence>
<organism evidence="1 2">
    <name type="scientific">Chrysodeixis includens</name>
    <name type="common">Soybean looper</name>
    <name type="synonym">Pseudoplusia includens</name>
    <dbReference type="NCBI Taxonomy" id="689277"/>
    <lineage>
        <taxon>Eukaryota</taxon>
        <taxon>Metazoa</taxon>
        <taxon>Ecdysozoa</taxon>
        <taxon>Arthropoda</taxon>
        <taxon>Hexapoda</taxon>
        <taxon>Insecta</taxon>
        <taxon>Pterygota</taxon>
        <taxon>Neoptera</taxon>
        <taxon>Endopterygota</taxon>
        <taxon>Lepidoptera</taxon>
        <taxon>Glossata</taxon>
        <taxon>Ditrysia</taxon>
        <taxon>Noctuoidea</taxon>
        <taxon>Noctuidae</taxon>
        <taxon>Plusiinae</taxon>
        <taxon>Chrysodeixis</taxon>
    </lineage>
</organism>
<sequence>MRTGVVTADGDKCQHVREHHAGDREANDEYFIISVEVMFPFSLSINSLRQCATSYEKHDPAVTGPSLFINSVEVMFPFSLSINSLRQCATSYEKHDSAVTELSLSAVRSPGLVCLCWQAGGAAPASANPGS</sequence>
<protein>
    <submittedName>
        <fullName evidence="1">Uncharacterized protein</fullName>
    </submittedName>
</protein>
<dbReference type="AlphaFoldDB" id="A0A9N8PY83"/>
<dbReference type="EMBL" id="LR824011">
    <property type="protein sequence ID" value="CAD0198553.1"/>
    <property type="molecule type" value="Genomic_DNA"/>
</dbReference>
<keyword evidence="2" id="KW-1185">Reference proteome</keyword>